<dbReference type="RefSeq" id="XP_066074247.1">
    <property type="nucleotide sequence ID" value="XM_066218150.1"/>
</dbReference>
<dbReference type="GeneID" id="91093046"/>
<dbReference type="EMBL" id="CP144100">
    <property type="protein sequence ID" value="WWC87484.1"/>
    <property type="molecule type" value="Genomic_DNA"/>
</dbReference>
<dbReference type="AlphaFoldDB" id="A0AAX4JRI2"/>
<keyword evidence="2" id="KW-1185">Reference proteome</keyword>
<evidence type="ECO:0000313" key="1">
    <source>
        <dbReference type="EMBL" id="WWC87484.1"/>
    </source>
</evidence>
<evidence type="ECO:0000313" key="2">
    <source>
        <dbReference type="Proteomes" id="UP001355207"/>
    </source>
</evidence>
<proteinExistence type="predicted"/>
<sequence>MSNVLNTSKNAWIPCGKTLWILKLFDKGVVRVQLETKARSRSFWRSTCKHFGQTGNEQKENSDANFTKSNGTESICSDHKLSEAIRLSDQYIKENFEAALCYQLSRTAEWRDKAVSDKMIAYLVSMCRDNTKSKEELLPEVESLKERVIILGEEIRDVGSLKQGDVAAWLSVIQHGNKVSLAQ</sequence>
<gene>
    <name evidence="1" type="ORF">L201_002374</name>
</gene>
<dbReference type="Proteomes" id="UP001355207">
    <property type="component" value="Chromosome 3"/>
</dbReference>
<name>A0AAX4JRI2_9TREE</name>
<organism evidence="1 2">
    <name type="scientific">Kwoniella dendrophila CBS 6074</name>
    <dbReference type="NCBI Taxonomy" id="1295534"/>
    <lineage>
        <taxon>Eukaryota</taxon>
        <taxon>Fungi</taxon>
        <taxon>Dikarya</taxon>
        <taxon>Basidiomycota</taxon>
        <taxon>Agaricomycotina</taxon>
        <taxon>Tremellomycetes</taxon>
        <taxon>Tremellales</taxon>
        <taxon>Cryptococcaceae</taxon>
        <taxon>Kwoniella</taxon>
    </lineage>
</organism>
<accession>A0AAX4JRI2</accession>
<reference evidence="1 2" key="1">
    <citation type="submission" date="2024-01" db="EMBL/GenBank/DDBJ databases">
        <title>Comparative genomics of Cryptococcus and Kwoniella reveals pathogenesis evolution and contrasting modes of karyotype evolution via chromosome fusion or intercentromeric recombination.</title>
        <authorList>
            <person name="Coelho M.A."/>
            <person name="David-Palma M."/>
            <person name="Shea T."/>
            <person name="Bowers K."/>
            <person name="McGinley-Smith S."/>
            <person name="Mohammad A.W."/>
            <person name="Gnirke A."/>
            <person name="Yurkov A.M."/>
            <person name="Nowrousian M."/>
            <person name="Sun S."/>
            <person name="Cuomo C.A."/>
            <person name="Heitman J."/>
        </authorList>
    </citation>
    <scope>NUCLEOTIDE SEQUENCE [LARGE SCALE GENOMIC DNA]</scope>
    <source>
        <strain evidence="1 2">CBS 6074</strain>
    </source>
</reference>
<protein>
    <submittedName>
        <fullName evidence="1">Uncharacterized protein</fullName>
    </submittedName>
</protein>